<dbReference type="RefSeq" id="WP_153282252.1">
    <property type="nucleotide sequence ID" value="NZ_CP045644.1"/>
</dbReference>
<evidence type="ECO:0000313" key="2">
    <source>
        <dbReference type="Proteomes" id="UP000326780"/>
    </source>
</evidence>
<dbReference type="AlphaFoldDB" id="A0A5Q0M283"/>
<proteinExistence type="predicted"/>
<sequence length="73" mass="8077">MAKLLKHMATVTLRLPFGIGSDAEVAALRRAGIPVDALGNAEFGYLFMRPSNNRCDNIFRWFATELMQNPPGP</sequence>
<gene>
    <name evidence="1" type="ORF">GFK26_12605</name>
</gene>
<organism evidence="1 2">
    <name type="scientific">Variovorax paradoxus</name>
    <dbReference type="NCBI Taxonomy" id="34073"/>
    <lineage>
        <taxon>Bacteria</taxon>
        <taxon>Pseudomonadati</taxon>
        <taxon>Pseudomonadota</taxon>
        <taxon>Betaproteobacteria</taxon>
        <taxon>Burkholderiales</taxon>
        <taxon>Comamonadaceae</taxon>
        <taxon>Variovorax</taxon>
    </lineage>
</organism>
<name>A0A5Q0M283_VARPD</name>
<evidence type="ECO:0000313" key="1">
    <source>
        <dbReference type="EMBL" id="QFZ83539.1"/>
    </source>
</evidence>
<accession>A0A5Q0M283</accession>
<dbReference type="Proteomes" id="UP000326780">
    <property type="component" value="Chromosome"/>
</dbReference>
<protein>
    <submittedName>
        <fullName evidence="1">Uncharacterized protein</fullName>
    </submittedName>
</protein>
<reference evidence="1 2" key="1">
    <citation type="submission" date="2019-10" db="EMBL/GenBank/DDBJ databases">
        <title>Complete genome sequence of Variovorax paradoxus 5C-2.</title>
        <authorList>
            <person name="Gogoleva N.E."/>
            <person name="Balkin A.S."/>
        </authorList>
    </citation>
    <scope>NUCLEOTIDE SEQUENCE [LARGE SCALE GENOMIC DNA]</scope>
    <source>
        <strain evidence="1 2">5C-2</strain>
    </source>
</reference>
<dbReference type="EMBL" id="CP045644">
    <property type="protein sequence ID" value="QFZ83539.1"/>
    <property type="molecule type" value="Genomic_DNA"/>
</dbReference>